<sequence>MKLIKLKDVTEMTTLSKATIYRLIKQGSFPRQISLGPRAVAWRLSDVIAWIENRSLSSFVSM</sequence>
<dbReference type="InterPro" id="IPR010260">
    <property type="entry name" value="AlpA"/>
</dbReference>
<accession>A0AAX3P1X9</accession>
<dbReference type="SUPFAM" id="SSF46955">
    <property type="entry name" value="Putative DNA-binding domain"/>
    <property type="match status" value="1"/>
</dbReference>
<organism evidence="1 2">
    <name type="scientific">Aeromonas hydrophila</name>
    <dbReference type="NCBI Taxonomy" id="644"/>
    <lineage>
        <taxon>Bacteria</taxon>
        <taxon>Pseudomonadati</taxon>
        <taxon>Pseudomonadota</taxon>
        <taxon>Gammaproteobacteria</taxon>
        <taxon>Aeromonadales</taxon>
        <taxon>Aeromonadaceae</taxon>
        <taxon>Aeromonas</taxon>
    </lineage>
</organism>
<name>A0AAX3P1X9_AERHY</name>
<dbReference type="Proteomes" id="UP001214666">
    <property type="component" value="Chromosome"/>
</dbReference>
<dbReference type="Gene3D" id="1.10.238.160">
    <property type="match status" value="1"/>
</dbReference>
<dbReference type="EMBL" id="CP118942">
    <property type="protein sequence ID" value="WEE24949.1"/>
    <property type="molecule type" value="Genomic_DNA"/>
</dbReference>
<dbReference type="PANTHER" id="PTHR36154">
    <property type="entry name" value="DNA-BINDING TRANSCRIPTIONAL ACTIVATOR ALPA"/>
    <property type="match status" value="1"/>
</dbReference>
<dbReference type="InterPro" id="IPR009061">
    <property type="entry name" value="DNA-bd_dom_put_sf"/>
</dbReference>
<proteinExistence type="predicted"/>
<reference evidence="1" key="1">
    <citation type="submission" date="2023-02" db="EMBL/GenBank/DDBJ databases">
        <title>The sequence of Aeromonas hydrophila K533.</title>
        <authorList>
            <person name="Luo X."/>
        </authorList>
    </citation>
    <scope>NUCLEOTIDE SEQUENCE</scope>
    <source>
        <strain evidence="1">K533</strain>
    </source>
</reference>
<evidence type="ECO:0000313" key="2">
    <source>
        <dbReference type="Proteomes" id="UP001214666"/>
    </source>
</evidence>
<dbReference type="InterPro" id="IPR052931">
    <property type="entry name" value="Prophage_regulatory_activator"/>
</dbReference>
<dbReference type="PANTHER" id="PTHR36154:SF1">
    <property type="entry name" value="DNA-BINDING TRANSCRIPTIONAL ACTIVATOR ALPA"/>
    <property type="match status" value="1"/>
</dbReference>
<dbReference type="Pfam" id="PF05930">
    <property type="entry name" value="Phage_AlpA"/>
    <property type="match status" value="1"/>
</dbReference>
<dbReference type="RefSeq" id="WP_102948454.1">
    <property type="nucleotide sequence ID" value="NZ_CP118942.1"/>
</dbReference>
<gene>
    <name evidence="1" type="ORF">PY771_14860</name>
</gene>
<evidence type="ECO:0000313" key="1">
    <source>
        <dbReference type="EMBL" id="WEE24949.1"/>
    </source>
</evidence>
<protein>
    <submittedName>
        <fullName evidence="1">AlpA family transcriptional regulator</fullName>
    </submittedName>
</protein>
<dbReference type="AlphaFoldDB" id="A0AAX3P1X9"/>